<accession>A0ABV6GAK6</accession>
<dbReference type="InterPro" id="IPR000014">
    <property type="entry name" value="PAS"/>
</dbReference>
<protein>
    <submittedName>
        <fullName evidence="5">EAL domain-containing protein</fullName>
    </submittedName>
</protein>
<dbReference type="CDD" id="cd00130">
    <property type="entry name" value="PAS"/>
    <property type="match status" value="1"/>
</dbReference>
<feature type="domain" description="PAC" evidence="2">
    <location>
        <begin position="98"/>
        <end position="150"/>
    </location>
</feature>
<dbReference type="EMBL" id="JBHLVO010000002">
    <property type="protein sequence ID" value="MFC0270707.1"/>
    <property type="molecule type" value="Genomic_DNA"/>
</dbReference>
<dbReference type="InterPro" id="IPR001633">
    <property type="entry name" value="EAL_dom"/>
</dbReference>
<dbReference type="SMART" id="SM00267">
    <property type="entry name" value="GGDEF"/>
    <property type="match status" value="1"/>
</dbReference>
<dbReference type="CDD" id="cd01949">
    <property type="entry name" value="GGDEF"/>
    <property type="match status" value="1"/>
</dbReference>
<sequence length="698" mass="80468">MYNFIDTIKKDFKSDSNLTEIEKIIFNVILMHIKDLVFLMKVENNRKFTYLFVNEEGKIHAKLADDYVGRELHMVMPKETADHLEKQYSVVVEKKLVYSFHDKVKIDKNTYVVGESVLTPILNDNNEVLYIISVTRDITERMQEKRKLIESQQRYKSIVDHNMDAVFSLDLDGRILSVNPTAFEIVKNKEHRIFELTIFDLFVQEDLQSIRSLFQKSVHGQPADGEAILCMKNNRELHLQFKTIPIIINACVEGMFLIGRDITEQARQEAVIKHMAYHDALTGLNNRSALKKDLKENLHFAKENNQPLTLMYIDLDRFKMLNDSLGHNIGDLLLMEVGKRLRQLNHPDYNVYRQGGDEFIILFINTARELAEDMARSILQLFKDPFHLNELIYFISPSIGISIYPNDSSEEEGLITKADTALYVVKQRGRGHFQLYCEEMDKNSNDLLVIETGLRRAVENNELNLFYQPQIDLSSSKTVSFEALLRWNHPTLGAVSPVRFIPVAEESGLIIPIGEWVIEEACKQIYMWNQKGYKDLIVAINLSAKQFQQPHLVEMIESLFETYEIDPNQIEFEITEGALQNAEEALAMIKRLKCLGVSISVDDFGTGFSSLMYLKQFPIDTLKIDQSFIRDVLTDQKDAAITTTILHLAHNLGLSVVAEGIETKEQLEFLTKMNCQKGQGYYFSKPVSHSEIEENYFM</sequence>
<dbReference type="PROSITE" id="PS50113">
    <property type="entry name" value="PAC"/>
    <property type="match status" value="1"/>
</dbReference>
<dbReference type="PANTHER" id="PTHR44757:SF2">
    <property type="entry name" value="BIOFILM ARCHITECTURE MAINTENANCE PROTEIN MBAA"/>
    <property type="match status" value="1"/>
</dbReference>
<evidence type="ECO:0000259" key="2">
    <source>
        <dbReference type="PROSITE" id="PS50113"/>
    </source>
</evidence>
<gene>
    <name evidence="5" type="ORF">ACFFIX_04485</name>
</gene>
<dbReference type="Gene3D" id="3.30.70.270">
    <property type="match status" value="1"/>
</dbReference>
<dbReference type="Gene3D" id="3.30.450.20">
    <property type="entry name" value="PAS domain"/>
    <property type="match status" value="2"/>
</dbReference>
<dbReference type="SMART" id="SM00086">
    <property type="entry name" value="PAC"/>
    <property type="match status" value="2"/>
</dbReference>
<comment type="caution">
    <text evidence="5">The sequence shown here is derived from an EMBL/GenBank/DDBJ whole genome shotgun (WGS) entry which is preliminary data.</text>
</comment>
<feature type="domain" description="GGDEF" evidence="4">
    <location>
        <begin position="306"/>
        <end position="438"/>
    </location>
</feature>
<dbReference type="PROSITE" id="PS50112">
    <property type="entry name" value="PAS"/>
    <property type="match status" value="1"/>
</dbReference>
<dbReference type="InterPro" id="IPR052155">
    <property type="entry name" value="Biofilm_reg_signaling"/>
</dbReference>
<dbReference type="InterPro" id="IPR000700">
    <property type="entry name" value="PAS-assoc_C"/>
</dbReference>
<dbReference type="CDD" id="cd01948">
    <property type="entry name" value="EAL"/>
    <property type="match status" value="1"/>
</dbReference>
<dbReference type="Proteomes" id="UP001589854">
    <property type="component" value="Unassembled WGS sequence"/>
</dbReference>
<dbReference type="PROSITE" id="PS50883">
    <property type="entry name" value="EAL"/>
    <property type="match status" value="1"/>
</dbReference>
<dbReference type="SMART" id="SM00091">
    <property type="entry name" value="PAS"/>
    <property type="match status" value="1"/>
</dbReference>
<evidence type="ECO:0000313" key="6">
    <source>
        <dbReference type="Proteomes" id="UP001589854"/>
    </source>
</evidence>
<dbReference type="NCBIfam" id="TIGR00229">
    <property type="entry name" value="sensory_box"/>
    <property type="match status" value="1"/>
</dbReference>
<dbReference type="Pfam" id="PF08448">
    <property type="entry name" value="PAS_4"/>
    <property type="match status" value="2"/>
</dbReference>
<dbReference type="Pfam" id="PF00990">
    <property type="entry name" value="GGDEF"/>
    <property type="match status" value="1"/>
</dbReference>
<dbReference type="SUPFAM" id="SSF55073">
    <property type="entry name" value="Nucleotide cyclase"/>
    <property type="match status" value="1"/>
</dbReference>
<evidence type="ECO:0000259" key="4">
    <source>
        <dbReference type="PROSITE" id="PS50887"/>
    </source>
</evidence>
<organism evidence="5 6">
    <name type="scientific">Metabacillus herbersteinensis</name>
    <dbReference type="NCBI Taxonomy" id="283816"/>
    <lineage>
        <taxon>Bacteria</taxon>
        <taxon>Bacillati</taxon>
        <taxon>Bacillota</taxon>
        <taxon>Bacilli</taxon>
        <taxon>Bacillales</taxon>
        <taxon>Bacillaceae</taxon>
        <taxon>Metabacillus</taxon>
    </lineage>
</organism>
<dbReference type="InterPro" id="IPR035965">
    <property type="entry name" value="PAS-like_dom_sf"/>
</dbReference>
<dbReference type="SUPFAM" id="SSF141868">
    <property type="entry name" value="EAL domain-like"/>
    <property type="match status" value="1"/>
</dbReference>
<dbReference type="PANTHER" id="PTHR44757">
    <property type="entry name" value="DIGUANYLATE CYCLASE DGCP"/>
    <property type="match status" value="1"/>
</dbReference>
<evidence type="ECO:0000259" key="1">
    <source>
        <dbReference type="PROSITE" id="PS50112"/>
    </source>
</evidence>
<dbReference type="PROSITE" id="PS50887">
    <property type="entry name" value="GGDEF"/>
    <property type="match status" value="1"/>
</dbReference>
<dbReference type="Pfam" id="PF00563">
    <property type="entry name" value="EAL"/>
    <property type="match status" value="1"/>
</dbReference>
<evidence type="ECO:0000259" key="3">
    <source>
        <dbReference type="PROSITE" id="PS50883"/>
    </source>
</evidence>
<reference evidence="5 6" key="1">
    <citation type="submission" date="2024-09" db="EMBL/GenBank/DDBJ databases">
        <authorList>
            <person name="Sun Q."/>
            <person name="Mori K."/>
        </authorList>
    </citation>
    <scope>NUCLEOTIDE SEQUENCE [LARGE SCALE GENOMIC DNA]</scope>
    <source>
        <strain evidence="5 6">CCM 7228</strain>
    </source>
</reference>
<evidence type="ECO:0000313" key="5">
    <source>
        <dbReference type="EMBL" id="MFC0270707.1"/>
    </source>
</evidence>
<feature type="domain" description="PAS" evidence="1">
    <location>
        <begin position="151"/>
        <end position="221"/>
    </location>
</feature>
<dbReference type="InterPro" id="IPR000160">
    <property type="entry name" value="GGDEF_dom"/>
</dbReference>
<proteinExistence type="predicted"/>
<dbReference type="InterPro" id="IPR035919">
    <property type="entry name" value="EAL_sf"/>
</dbReference>
<dbReference type="NCBIfam" id="TIGR00254">
    <property type="entry name" value="GGDEF"/>
    <property type="match status" value="1"/>
</dbReference>
<dbReference type="InterPro" id="IPR029787">
    <property type="entry name" value="Nucleotide_cyclase"/>
</dbReference>
<dbReference type="InterPro" id="IPR001610">
    <property type="entry name" value="PAC"/>
</dbReference>
<dbReference type="InterPro" id="IPR013656">
    <property type="entry name" value="PAS_4"/>
</dbReference>
<feature type="domain" description="EAL" evidence="3">
    <location>
        <begin position="447"/>
        <end position="698"/>
    </location>
</feature>
<dbReference type="SMART" id="SM00052">
    <property type="entry name" value="EAL"/>
    <property type="match status" value="1"/>
</dbReference>
<name>A0ABV6GAK6_9BACI</name>
<dbReference type="SUPFAM" id="SSF55785">
    <property type="entry name" value="PYP-like sensor domain (PAS domain)"/>
    <property type="match status" value="2"/>
</dbReference>
<dbReference type="Gene3D" id="3.20.20.450">
    <property type="entry name" value="EAL domain"/>
    <property type="match status" value="1"/>
</dbReference>
<dbReference type="RefSeq" id="WP_378930947.1">
    <property type="nucleotide sequence ID" value="NZ_JBHLVO010000002.1"/>
</dbReference>
<dbReference type="InterPro" id="IPR043128">
    <property type="entry name" value="Rev_trsase/Diguanyl_cyclase"/>
</dbReference>
<keyword evidence="6" id="KW-1185">Reference proteome</keyword>